<organism evidence="1 2">
    <name type="scientific">Cohnella lupini</name>
    <dbReference type="NCBI Taxonomy" id="1294267"/>
    <lineage>
        <taxon>Bacteria</taxon>
        <taxon>Bacillati</taxon>
        <taxon>Bacillota</taxon>
        <taxon>Bacilli</taxon>
        <taxon>Bacillales</taxon>
        <taxon>Paenibacillaceae</taxon>
        <taxon>Cohnella</taxon>
    </lineage>
</organism>
<evidence type="ECO:0000313" key="1">
    <source>
        <dbReference type="EMBL" id="RED54770.1"/>
    </source>
</evidence>
<dbReference type="AlphaFoldDB" id="A0A3D9HZD5"/>
<sequence length="84" mass="9502">MQLTIQGKPIREYADMIIVKDGERTDSYNRKYYRETGEAGEPIALVKTKRLSLTIVTGLHGILAPVSLCRRAMNLSPTYFSEQP</sequence>
<dbReference type="RefSeq" id="WP_115995135.1">
    <property type="nucleotide sequence ID" value="NZ_QRDY01000021.1"/>
</dbReference>
<keyword evidence="2" id="KW-1185">Reference proteome</keyword>
<protein>
    <submittedName>
        <fullName evidence="1">Uncharacterized protein</fullName>
    </submittedName>
</protein>
<dbReference type="Proteomes" id="UP000256869">
    <property type="component" value="Unassembled WGS sequence"/>
</dbReference>
<dbReference type="EMBL" id="QRDY01000021">
    <property type="protein sequence ID" value="RED54770.1"/>
    <property type="molecule type" value="Genomic_DNA"/>
</dbReference>
<name>A0A3D9HZD5_9BACL</name>
<accession>A0A3D9HZD5</accession>
<comment type="caution">
    <text evidence="1">The sequence shown here is derived from an EMBL/GenBank/DDBJ whole genome shotgun (WGS) entry which is preliminary data.</text>
</comment>
<evidence type="ECO:0000313" key="2">
    <source>
        <dbReference type="Proteomes" id="UP000256869"/>
    </source>
</evidence>
<proteinExistence type="predicted"/>
<reference evidence="1 2" key="1">
    <citation type="submission" date="2018-07" db="EMBL/GenBank/DDBJ databases">
        <title>Genomic Encyclopedia of Type Strains, Phase III (KMG-III): the genomes of soil and plant-associated and newly described type strains.</title>
        <authorList>
            <person name="Whitman W."/>
        </authorList>
    </citation>
    <scope>NUCLEOTIDE SEQUENCE [LARGE SCALE GENOMIC DNA]</scope>
    <source>
        <strain evidence="1 2">CECT 8236</strain>
    </source>
</reference>
<gene>
    <name evidence="1" type="ORF">DFP95_12126</name>
</gene>